<keyword evidence="3" id="KW-1185">Reference proteome</keyword>
<dbReference type="Proteomes" id="UP000298324">
    <property type="component" value="Unassembled WGS sequence"/>
</dbReference>
<accession>A0A4Y7RHR8</accession>
<keyword evidence="2" id="KW-0560">Oxidoreductase</keyword>
<comment type="caution">
    <text evidence="2">The sequence shown here is derived from an EMBL/GenBank/DDBJ whole genome shotgun (WGS) entry which is preliminary data.</text>
</comment>
<gene>
    <name evidence="2" type="primary">prxU_1</name>
    <name evidence="2" type="ORF">Psch_01412</name>
</gene>
<dbReference type="Pfam" id="PF00578">
    <property type="entry name" value="AhpC-TSA"/>
    <property type="match status" value="1"/>
</dbReference>
<reference evidence="2 3" key="1">
    <citation type="journal article" date="2018" name="Environ. Microbiol.">
        <title>Novel energy conservation strategies and behaviour of Pelotomaculum schinkii driving syntrophic propionate catabolism.</title>
        <authorList>
            <person name="Hidalgo-Ahumada C.A.P."/>
            <person name="Nobu M.K."/>
            <person name="Narihiro T."/>
            <person name="Tamaki H."/>
            <person name="Liu W.T."/>
            <person name="Kamagata Y."/>
            <person name="Stams A.J.M."/>
            <person name="Imachi H."/>
            <person name="Sousa D.Z."/>
        </authorList>
    </citation>
    <scope>NUCLEOTIDE SEQUENCE [LARGE SCALE GENOMIC DNA]</scope>
    <source>
        <strain evidence="2 3">HH</strain>
    </source>
</reference>
<organism evidence="2 3">
    <name type="scientific">Pelotomaculum schinkii</name>
    <dbReference type="NCBI Taxonomy" id="78350"/>
    <lineage>
        <taxon>Bacteria</taxon>
        <taxon>Bacillati</taxon>
        <taxon>Bacillota</taxon>
        <taxon>Clostridia</taxon>
        <taxon>Eubacteriales</taxon>
        <taxon>Desulfotomaculaceae</taxon>
        <taxon>Pelotomaculum</taxon>
    </lineage>
</organism>
<dbReference type="SUPFAM" id="SSF52833">
    <property type="entry name" value="Thioredoxin-like"/>
    <property type="match status" value="1"/>
</dbReference>
<proteinExistence type="predicted"/>
<evidence type="ECO:0000313" key="2">
    <source>
        <dbReference type="EMBL" id="TEB07857.1"/>
    </source>
</evidence>
<dbReference type="AlphaFoldDB" id="A0A4Y7RHR8"/>
<dbReference type="Gene3D" id="3.40.30.10">
    <property type="entry name" value="Glutaredoxin"/>
    <property type="match status" value="1"/>
</dbReference>
<keyword evidence="2" id="KW-0575">Peroxidase</keyword>
<dbReference type="EC" id="1.11.1.15" evidence="2"/>
<evidence type="ECO:0000313" key="3">
    <source>
        <dbReference type="Proteomes" id="UP000298324"/>
    </source>
</evidence>
<evidence type="ECO:0000259" key="1">
    <source>
        <dbReference type="Pfam" id="PF00578"/>
    </source>
</evidence>
<protein>
    <submittedName>
        <fullName evidence="2">Selenocysteine-containing peroxiredoxin PrxU</fullName>
        <ecNumber evidence="2">1.11.1.15</ecNumber>
    </submittedName>
</protein>
<feature type="domain" description="Alkyl hydroperoxide reductase subunit C/ Thiol specific antioxidant" evidence="1">
    <location>
        <begin position="26"/>
        <end position="67"/>
    </location>
</feature>
<sequence>MSIELETKAPGSLRPCQYPNILVKPDQPAPDFEAEAYYRGGQITVKLRDFQNQWVVLFFYASDFTFV</sequence>
<dbReference type="InterPro" id="IPR036249">
    <property type="entry name" value="Thioredoxin-like_sf"/>
</dbReference>
<dbReference type="GO" id="GO:0004601">
    <property type="term" value="F:peroxidase activity"/>
    <property type="evidence" value="ECO:0007669"/>
    <property type="project" value="UniProtKB-KW"/>
</dbReference>
<dbReference type="EMBL" id="QFGA01000001">
    <property type="protein sequence ID" value="TEB07857.1"/>
    <property type="molecule type" value="Genomic_DNA"/>
</dbReference>
<name>A0A4Y7RHR8_9FIRM</name>
<dbReference type="InterPro" id="IPR000866">
    <property type="entry name" value="AhpC/TSA"/>
</dbReference>